<gene>
    <name evidence="2" type="ORF">F4560_003506</name>
</gene>
<dbReference type="InterPro" id="IPR012334">
    <property type="entry name" value="Pectin_lyas_fold"/>
</dbReference>
<feature type="domain" description="Right handed beta helix" evidence="1">
    <location>
        <begin position="154"/>
        <end position="303"/>
    </location>
</feature>
<dbReference type="InterPro" id="IPR006626">
    <property type="entry name" value="PbH1"/>
</dbReference>
<dbReference type="InterPro" id="IPR039448">
    <property type="entry name" value="Beta_helix"/>
</dbReference>
<dbReference type="AlphaFoldDB" id="A0A7W9HKR1"/>
<protein>
    <recommendedName>
        <fullName evidence="1">Right handed beta helix domain-containing protein</fullName>
    </recommendedName>
</protein>
<dbReference type="Pfam" id="PF13229">
    <property type="entry name" value="Beta_helix"/>
    <property type="match status" value="1"/>
</dbReference>
<accession>A0A7W9HKR1</accession>
<evidence type="ECO:0000313" key="3">
    <source>
        <dbReference type="Proteomes" id="UP000552097"/>
    </source>
</evidence>
<reference evidence="2 3" key="1">
    <citation type="submission" date="2020-08" db="EMBL/GenBank/DDBJ databases">
        <title>Sequencing the genomes of 1000 actinobacteria strains.</title>
        <authorList>
            <person name="Klenk H.-P."/>
        </authorList>
    </citation>
    <scope>NUCLEOTIDE SEQUENCE [LARGE SCALE GENOMIC DNA]</scope>
    <source>
        <strain evidence="2 3">DSM 45486</strain>
    </source>
</reference>
<name>A0A7W9HKR1_9PSEU</name>
<evidence type="ECO:0000313" key="2">
    <source>
        <dbReference type="EMBL" id="MBB5803738.1"/>
    </source>
</evidence>
<organism evidence="2 3">
    <name type="scientific">Saccharothrix ecbatanensis</name>
    <dbReference type="NCBI Taxonomy" id="1105145"/>
    <lineage>
        <taxon>Bacteria</taxon>
        <taxon>Bacillati</taxon>
        <taxon>Actinomycetota</taxon>
        <taxon>Actinomycetes</taxon>
        <taxon>Pseudonocardiales</taxon>
        <taxon>Pseudonocardiaceae</taxon>
        <taxon>Saccharothrix</taxon>
    </lineage>
</organism>
<evidence type="ECO:0000259" key="1">
    <source>
        <dbReference type="Pfam" id="PF13229"/>
    </source>
</evidence>
<proteinExistence type="predicted"/>
<dbReference type="EMBL" id="JACHMO010000001">
    <property type="protein sequence ID" value="MBB5803738.1"/>
    <property type="molecule type" value="Genomic_DNA"/>
</dbReference>
<dbReference type="Gene3D" id="2.160.20.10">
    <property type="entry name" value="Single-stranded right-handed beta-helix, Pectin lyase-like"/>
    <property type="match status" value="1"/>
</dbReference>
<keyword evidence="3" id="KW-1185">Reference proteome</keyword>
<dbReference type="InterPro" id="IPR011050">
    <property type="entry name" value="Pectin_lyase_fold/virulence"/>
</dbReference>
<dbReference type="RefSeq" id="WP_312869333.1">
    <property type="nucleotide sequence ID" value="NZ_JACHMO010000001.1"/>
</dbReference>
<comment type="caution">
    <text evidence="2">The sequence shown here is derived from an EMBL/GenBank/DDBJ whole genome shotgun (WGS) entry which is preliminary data.</text>
</comment>
<dbReference type="SUPFAM" id="SSF51126">
    <property type="entry name" value="Pectin lyase-like"/>
    <property type="match status" value="1"/>
</dbReference>
<dbReference type="Proteomes" id="UP000552097">
    <property type="component" value="Unassembled WGS sequence"/>
</dbReference>
<sequence>MSGRLSFPGAARRTALSRSALVLALMSVLLVSGRAWGDDRVALVCSNDTGDDERINAAISGTPSGGEVVLTGTCLIDGTVRLVGDRTLKGSSRSGAVIRQAPGANLDAMLATDTYLDDVPWTGDPVTVRSLTLMAERSTNPTAGDALVLRSWQSVVEDVTVRDANRHGIRVTNLSANGVALTNTQVNGRIAGNHIHDSGGRGVHVEDTGNSVTDWQLLDNWIADSGTDGIGLDNAAGWLVRGNHVYGVGRVALWADRLFGSSIADNYLEDFGESGIRLSIQGEAASTVSGNRVFDFSGGTGTFLETRVNYGTGNLAVIGNTLRGNGSGVGLDYQRGPGAGLVVTSTGNLVTGVTTPRRTGAGVTVAAGV</sequence>
<dbReference type="SMART" id="SM00710">
    <property type="entry name" value="PbH1"/>
    <property type="match status" value="6"/>
</dbReference>